<reference evidence="2" key="1">
    <citation type="journal article" date="2021" name="Syst. Appl. Microbiol.">
        <title>Roseomonas hellenica sp. nov., isolated from roots of wild-growing Alkanna tinctoria.</title>
        <authorList>
            <person name="Rat A."/>
            <person name="Naranjo H.D."/>
            <person name="Lebbe L."/>
            <person name="Cnockaert M."/>
            <person name="Krigas N."/>
            <person name="Grigoriadou K."/>
            <person name="Maloupa E."/>
            <person name="Willems A."/>
        </authorList>
    </citation>
    <scope>NUCLEOTIDE SEQUENCE [LARGE SCALE GENOMIC DNA]</scope>
    <source>
        <strain evidence="2">LMG 31523</strain>
    </source>
</reference>
<keyword evidence="2" id="KW-1185">Reference proteome</keyword>
<dbReference type="Proteomes" id="UP001196870">
    <property type="component" value="Unassembled WGS sequence"/>
</dbReference>
<dbReference type="InterPro" id="IPR007485">
    <property type="entry name" value="LPS_assembly_LptE"/>
</dbReference>
<dbReference type="EMBL" id="JAAGBB010000029">
    <property type="protein sequence ID" value="MBR0667028.1"/>
    <property type="molecule type" value="Genomic_DNA"/>
</dbReference>
<dbReference type="Gene3D" id="3.30.160.150">
    <property type="entry name" value="Lipoprotein like domain"/>
    <property type="match status" value="1"/>
</dbReference>
<sequence length="179" mass="19894">MRTHDTRPAVTRRQLLVLGAALALPGCGWRPLYATGGAGGAETQRELAAVRVALIAERNGQILRRSLQQRLASEGTAARYDLHAAINFGVDVQGYRRDGTPSRVRYTATANWQLFTLETPPRSLTRGTEQAFDAYNIPENQFFASDVSREAAERRMMDQLAEDMTRRLAVWFAGRQAAT</sequence>
<gene>
    <name evidence="1" type="ORF">GXW71_21890</name>
</gene>
<dbReference type="Pfam" id="PF04390">
    <property type="entry name" value="LptE"/>
    <property type="match status" value="1"/>
</dbReference>
<organism evidence="1 2">
    <name type="scientific">Plastoroseomonas hellenica</name>
    <dbReference type="NCBI Taxonomy" id="2687306"/>
    <lineage>
        <taxon>Bacteria</taxon>
        <taxon>Pseudomonadati</taxon>
        <taxon>Pseudomonadota</taxon>
        <taxon>Alphaproteobacteria</taxon>
        <taxon>Acetobacterales</taxon>
        <taxon>Acetobacteraceae</taxon>
        <taxon>Plastoroseomonas</taxon>
    </lineage>
</organism>
<evidence type="ECO:0000313" key="1">
    <source>
        <dbReference type="EMBL" id="MBR0667028.1"/>
    </source>
</evidence>
<proteinExistence type="predicted"/>
<evidence type="ECO:0000313" key="2">
    <source>
        <dbReference type="Proteomes" id="UP001196870"/>
    </source>
</evidence>
<comment type="caution">
    <text evidence="1">The sequence shown here is derived from an EMBL/GenBank/DDBJ whole genome shotgun (WGS) entry which is preliminary data.</text>
</comment>
<dbReference type="RefSeq" id="WP_211854810.1">
    <property type="nucleotide sequence ID" value="NZ_JAAGBB010000029.1"/>
</dbReference>
<name>A0ABS5F3I4_9PROT</name>
<evidence type="ECO:0008006" key="3">
    <source>
        <dbReference type="Google" id="ProtNLM"/>
    </source>
</evidence>
<protein>
    <recommendedName>
        <fullName evidence="3">LPS-assembly lipoprotein</fullName>
    </recommendedName>
</protein>
<accession>A0ABS5F3I4</accession>